<dbReference type="OrthoDB" id="9810556at2"/>
<dbReference type="Proteomes" id="UP000037822">
    <property type="component" value="Unassembled WGS sequence"/>
</dbReference>
<feature type="transmembrane region" description="Helical" evidence="5">
    <location>
        <begin position="244"/>
        <end position="262"/>
    </location>
</feature>
<keyword evidence="2 5" id="KW-0812">Transmembrane</keyword>
<keyword evidence="3 5" id="KW-1133">Transmembrane helix</keyword>
<feature type="transmembrane region" description="Helical" evidence="5">
    <location>
        <begin position="33"/>
        <end position="51"/>
    </location>
</feature>
<dbReference type="InterPro" id="IPR000620">
    <property type="entry name" value="EamA_dom"/>
</dbReference>
<name>A0A0N1FH83_9HYPH</name>
<comment type="subcellular location">
    <subcellularLocation>
        <location evidence="1">Membrane</location>
        <topology evidence="1">Multi-pass membrane protein</topology>
    </subcellularLocation>
</comment>
<comment type="caution">
    <text evidence="7">The sequence shown here is derived from an EMBL/GenBank/DDBJ whole genome shotgun (WGS) entry which is preliminary data.</text>
</comment>
<proteinExistence type="predicted"/>
<dbReference type="Pfam" id="PF00892">
    <property type="entry name" value="EamA"/>
    <property type="match status" value="2"/>
</dbReference>
<feature type="transmembrane region" description="Helical" evidence="5">
    <location>
        <begin position="182"/>
        <end position="205"/>
    </location>
</feature>
<feature type="transmembrane region" description="Helical" evidence="5">
    <location>
        <begin position="150"/>
        <end position="170"/>
    </location>
</feature>
<evidence type="ECO:0000313" key="8">
    <source>
        <dbReference type="Proteomes" id="UP000037822"/>
    </source>
</evidence>
<organism evidence="7 8">
    <name type="scientific">Bosea vaviloviae</name>
    <dbReference type="NCBI Taxonomy" id="1526658"/>
    <lineage>
        <taxon>Bacteria</taxon>
        <taxon>Pseudomonadati</taxon>
        <taxon>Pseudomonadota</taxon>
        <taxon>Alphaproteobacteria</taxon>
        <taxon>Hyphomicrobiales</taxon>
        <taxon>Boseaceae</taxon>
        <taxon>Bosea</taxon>
    </lineage>
</organism>
<feature type="domain" description="EamA" evidence="6">
    <location>
        <begin position="152"/>
        <end position="285"/>
    </location>
</feature>
<protein>
    <submittedName>
        <fullName evidence="7">ABC transporter permease</fullName>
    </submittedName>
</protein>
<evidence type="ECO:0000256" key="4">
    <source>
        <dbReference type="ARBA" id="ARBA00023136"/>
    </source>
</evidence>
<accession>A0A0N1FH83</accession>
<dbReference type="RefSeq" id="WP_054207675.1">
    <property type="nucleotide sequence ID" value="NZ_LGSZ01000019.1"/>
</dbReference>
<feature type="transmembrane region" description="Helical" evidence="5">
    <location>
        <begin position="63"/>
        <end position="86"/>
    </location>
</feature>
<feature type="transmembrane region" description="Helical" evidence="5">
    <location>
        <begin position="92"/>
        <end position="113"/>
    </location>
</feature>
<evidence type="ECO:0000313" key="7">
    <source>
        <dbReference type="EMBL" id="KPH82573.1"/>
    </source>
</evidence>
<feature type="transmembrane region" description="Helical" evidence="5">
    <location>
        <begin position="120"/>
        <end position="138"/>
    </location>
</feature>
<dbReference type="PATRIC" id="fig|1526658.3.peg.1305"/>
<keyword evidence="4 5" id="KW-0472">Membrane</keyword>
<dbReference type="AlphaFoldDB" id="A0A0N1FH83"/>
<evidence type="ECO:0000256" key="1">
    <source>
        <dbReference type="ARBA" id="ARBA00004141"/>
    </source>
</evidence>
<gene>
    <name evidence="7" type="ORF">AE618_03480</name>
</gene>
<reference evidence="7 8" key="1">
    <citation type="submission" date="2015-07" db="EMBL/GenBank/DDBJ databases">
        <title>Whole genome sequencing of Bosea vaviloviae isolated from cave pool.</title>
        <authorList>
            <person name="Tan N.E.H."/>
            <person name="Lee Y.P."/>
            <person name="Gan H.M."/>
            <person name="Barton H."/>
            <person name="Savka M.A."/>
        </authorList>
    </citation>
    <scope>NUCLEOTIDE SEQUENCE [LARGE SCALE GENOMIC DNA]</scope>
    <source>
        <strain evidence="7 8">SD260</strain>
    </source>
</reference>
<dbReference type="EMBL" id="LGSZ01000019">
    <property type="protein sequence ID" value="KPH82573.1"/>
    <property type="molecule type" value="Genomic_DNA"/>
</dbReference>
<evidence type="ECO:0000256" key="5">
    <source>
        <dbReference type="SAM" id="Phobius"/>
    </source>
</evidence>
<evidence type="ECO:0000256" key="3">
    <source>
        <dbReference type="ARBA" id="ARBA00022989"/>
    </source>
</evidence>
<feature type="domain" description="EamA" evidence="6">
    <location>
        <begin position="7"/>
        <end position="138"/>
    </location>
</feature>
<dbReference type="PANTHER" id="PTHR32322:SF9">
    <property type="entry name" value="AMINO-ACID METABOLITE EFFLUX PUMP-RELATED"/>
    <property type="match status" value="1"/>
</dbReference>
<feature type="transmembrane region" description="Helical" evidence="5">
    <location>
        <begin position="268"/>
        <end position="285"/>
    </location>
</feature>
<feature type="transmembrane region" description="Helical" evidence="5">
    <location>
        <begin position="211"/>
        <end position="232"/>
    </location>
</feature>
<dbReference type="SUPFAM" id="SSF103481">
    <property type="entry name" value="Multidrug resistance efflux transporter EmrE"/>
    <property type="match status" value="2"/>
</dbReference>
<sequence length="299" mass="31484">MGLREWLLLLALSVLWGGSFFFGKIAVGEWPPLMVVLSRCVLAAGVLYLVLRGRGLDLAVGGAMWRSFFAMGLLNNLIPFCLIFWSQTQLPSGLSAILNATTPVFGVIVVHLFGRNERATPLKLAGVLAGLCGVAILMGPDALSGLHASLLAQFAALGAALSYGFSGLYGRRFRDLPPLVTAAGQLTATSVMMLPIVLVFAPPWALPAPSWQAAGALVGLALVSTALAYVIFFEIMRRAGGTNAMLVTFLIPVSAILLGVGLLGENLLPRHFAGMAAIFAGLALIDGRLFRRARPATGV</sequence>
<evidence type="ECO:0000256" key="2">
    <source>
        <dbReference type="ARBA" id="ARBA00022692"/>
    </source>
</evidence>
<dbReference type="PANTHER" id="PTHR32322">
    <property type="entry name" value="INNER MEMBRANE TRANSPORTER"/>
    <property type="match status" value="1"/>
</dbReference>
<dbReference type="InterPro" id="IPR037185">
    <property type="entry name" value="EmrE-like"/>
</dbReference>
<dbReference type="InterPro" id="IPR050638">
    <property type="entry name" value="AA-Vitamin_Transporters"/>
</dbReference>
<dbReference type="GO" id="GO:0016020">
    <property type="term" value="C:membrane"/>
    <property type="evidence" value="ECO:0007669"/>
    <property type="project" value="UniProtKB-SubCell"/>
</dbReference>
<keyword evidence="8" id="KW-1185">Reference proteome</keyword>
<evidence type="ECO:0000259" key="6">
    <source>
        <dbReference type="Pfam" id="PF00892"/>
    </source>
</evidence>